<sequence>MENQKAFIATTNYIRKVKLPFGVGVITSFSEEDAMNLTIRRRHLETRNEWFDIEIPDRSTFLNLDSLLEENPQECLDSLFSTKALSFLFYDEGQKLFKQLPQIIESKTSVEEEKNTLAQEELKKFYDSKAYELKKLMSTYSLIQFITEKAKRNDMAITSSFLSMIGINGVIYSEDNNERALIFDAKNKILLKGVNSQILENSKFTEESIK</sequence>
<dbReference type="Proteomes" id="UP000190423">
    <property type="component" value="Unassembled WGS sequence"/>
</dbReference>
<dbReference type="EMBL" id="FUWG01000003">
    <property type="protein sequence ID" value="SJZ30608.1"/>
    <property type="molecule type" value="Genomic_DNA"/>
</dbReference>
<reference evidence="1 2" key="1">
    <citation type="submission" date="2017-02" db="EMBL/GenBank/DDBJ databases">
        <authorList>
            <person name="Peterson S.W."/>
        </authorList>
    </citation>
    <scope>NUCLEOTIDE SEQUENCE [LARGE SCALE GENOMIC DNA]</scope>
    <source>
        <strain evidence="1 2">ATCC BAA-908</strain>
    </source>
</reference>
<evidence type="ECO:0000313" key="1">
    <source>
        <dbReference type="EMBL" id="SJZ30608.1"/>
    </source>
</evidence>
<keyword evidence="2" id="KW-1185">Reference proteome</keyword>
<dbReference type="GeneID" id="78315817"/>
<proteinExistence type="predicted"/>
<protein>
    <submittedName>
        <fullName evidence="1">Uncharacterized protein</fullName>
    </submittedName>
</protein>
<evidence type="ECO:0000313" key="2">
    <source>
        <dbReference type="Proteomes" id="UP000190423"/>
    </source>
</evidence>
<gene>
    <name evidence="1" type="ORF">SAMN02745149_00498</name>
</gene>
<organism evidence="1 2">
    <name type="scientific">Treponema porcinum</name>
    <dbReference type="NCBI Taxonomy" id="261392"/>
    <lineage>
        <taxon>Bacteria</taxon>
        <taxon>Pseudomonadati</taxon>
        <taxon>Spirochaetota</taxon>
        <taxon>Spirochaetia</taxon>
        <taxon>Spirochaetales</taxon>
        <taxon>Treponemataceae</taxon>
        <taxon>Treponema</taxon>
    </lineage>
</organism>
<dbReference type="RefSeq" id="WP_078932422.1">
    <property type="nucleotide sequence ID" value="NZ_FUWG01000003.1"/>
</dbReference>
<dbReference type="AlphaFoldDB" id="A0A1T4JKF0"/>
<name>A0A1T4JKF0_TREPO</name>
<dbReference type="STRING" id="261392.SAMN02745149_00498"/>
<accession>A0A1T4JKF0</accession>